<evidence type="ECO:0000313" key="5">
    <source>
        <dbReference type="Proteomes" id="UP000076842"/>
    </source>
</evidence>
<dbReference type="InParanoid" id="A0A165J5K0"/>
<accession>A0A165J5K0</accession>
<evidence type="ECO:0000259" key="3">
    <source>
        <dbReference type="PROSITE" id="PS51294"/>
    </source>
</evidence>
<dbReference type="InterPro" id="IPR050560">
    <property type="entry name" value="MYB_TF"/>
</dbReference>
<feature type="domain" description="Myb-like" evidence="1">
    <location>
        <begin position="1"/>
        <end position="24"/>
    </location>
</feature>
<reference evidence="4 5" key="1">
    <citation type="journal article" date="2016" name="Mol. Biol. Evol.">
        <title>Comparative Genomics of Early-Diverging Mushroom-Forming Fungi Provides Insights into the Origins of Lignocellulose Decay Capabilities.</title>
        <authorList>
            <person name="Nagy L.G."/>
            <person name="Riley R."/>
            <person name="Tritt A."/>
            <person name="Adam C."/>
            <person name="Daum C."/>
            <person name="Floudas D."/>
            <person name="Sun H."/>
            <person name="Yadav J.S."/>
            <person name="Pangilinan J."/>
            <person name="Larsson K.H."/>
            <person name="Matsuura K."/>
            <person name="Barry K."/>
            <person name="Labutti K."/>
            <person name="Kuo R."/>
            <person name="Ohm R.A."/>
            <person name="Bhattacharya S.S."/>
            <person name="Shirouzu T."/>
            <person name="Yoshinaga Y."/>
            <person name="Martin F.M."/>
            <person name="Grigoriev I.V."/>
            <person name="Hibbett D.S."/>
        </authorList>
    </citation>
    <scope>NUCLEOTIDE SEQUENCE [LARGE SCALE GENOMIC DNA]</scope>
    <source>
        <strain evidence="4 5">HHB12733</strain>
    </source>
</reference>
<dbReference type="Pfam" id="PF00249">
    <property type="entry name" value="Myb_DNA-binding"/>
    <property type="match status" value="2"/>
</dbReference>
<evidence type="ECO:0000259" key="2">
    <source>
        <dbReference type="PROSITE" id="PS51293"/>
    </source>
</evidence>
<dbReference type="InterPro" id="IPR001005">
    <property type="entry name" value="SANT/Myb"/>
</dbReference>
<dbReference type="STRING" id="1353952.A0A165J5K0"/>
<dbReference type="SUPFAM" id="SSF46689">
    <property type="entry name" value="Homeodomain-like"/>
    <property type="match status" value="2"/>
</dbReference>
<feature type="domain" description="HTH myb-type" evidence="3">
    <location>
        <begin position="25"/>
        <end position="79"/>
    </location>
</feature>
<dbReference type="EMBL" id="KV423923">
    <property type="protein sequence ID" value="KZT61402.1"/>
    <property type="molecule type" value="Genomic_DNA"/>
</dbReference>
<feature type="domain" description="HTH myb-type" evidence="3">
    <location>
        <begin position="81"/>
        <end position="123"/>
    </location>
</feature>
<evidence type="ECO:0000313" key="4">
    <source>
        <dbReference type="EMBL" id="KZT61402.1"/>
    </source>
</evidence>
<dbReference type="PROSITE" id="PS51293">
    <property type="entry name" value="SANT"/>
    <property type="match status" value="1"/>
</dbReference>
<organism evidence="4 5">
    <name type="scientific">Calocera cornea HHB12733</name>
    <dbReference type="NCBI Taxonomy" id="1353952"/>
    <lineage>
        <taxon>Eukaryota</taxon>
        <taxon>Fungi</taxon>
        <taxon>Dikarya</taxon>
        <taxon>Basidiomycota</taxon>
        <taxon>Agaricomycotina</taxon>
        <taxon>Dacrymycetes</taxon>
        <taxon>Dacrymycetales</taxon>
        <taxon>Dacrymycetaceae</taxon>
        <taxon>Calocera</taxon>
    </lineage>
</organism>
<dbReference type="GO" id="GO:0000278">
    <property type="term" value="P:mitotic cell cycle"/>
    <property type="evidence" value="ECO:0007669"/>
    <property type="project" value="TreeGrafter"/>
</dbReference>
<dbReference type="SMART" id="SM00717">
    <property type="entry name" value="SANT"/>
    <property type="match status" value="2"/>
</dbReference>
<keyword evidence="5" id="KW-1185">Reference proteome</keyword>
<dbReference type="PANTHER" id="PTHR45614:SF199">
    <property type="entry name" value="MYB-LIKE TRANSCRIPTION FACTOR (EUROFUNG)-RELATED"/>
    <property type="match status" value="1"/>
</dbReference>
<dbReference type="PANTHER" id="PTHR45614">
    <property type="entry name" value="MYB PROTEIN-RELATED"/>
    <property type="match status" value="1"/>
</dbReference>
<feature type="domain" description="Myb-like" evidence="1">
    <location>
        <begin position="76"/>
        <end position="123"/>
    </location>
</feature>
<dbReference type="AlphaFoldDB" id="A0A165J5K0"/>
<dbReference type="InterPro" id="IPR017930">
    <property type="entry name" value="Myb_dom"/>
</dbReference>
<dbReference type="InterPro" id="IPR009057">
    <property type="entry name" value="Homeodomain-like_sf"/>
</dbReference>
<feature type="domain" description="HTH myb-type" evidence="3">
    <location>
        <begin position="1"/>
        <end position="24"/>
    </location>
</feature>
<dbReference type="GO" id="GO:0000978">
    <property type="term" value="F:RNA polymerase II cis-regulatory region sequence-specific DNA binding"/>
    <property type="evidence" value="ECO:0007669"/>
    <property type="project" value="TreeGrafter"/>
</dbReference>
<feature type="domain" description="SANT" evidence="2">
    <location>
        <begin position="28"/>
        <end position="67"/>
    </location>
</feature>
<dbReference type="Gene3D" id="1.10.10.60">
    <property type="entry name" value="Homeodomain-like"/>
    <property type="match status" value="3"/>
</dbReference>
<proteinExistence type="predicted"/>
<evidence type="ECO:0008006" key="6">
    <source>
        <dbReference type="Google" id="ProtNLM"/>
    </source>
</evidence>
<gene>
    <name evidence="4" type="ORF">CALCODRAFT_408280</name>
</gene>
<sequence length="123" mass="14318">WHEISQHVPGRSNKDCRKRWYGQMERQLRRGAWTAEEDELLRQAVKSHGNQWSHVAAMVVTRSGDQCAKRWTDAINPDIDHSSWKPEEDAVLVKAVKKHGRAWAHIVRGYLPHRTGLSAKNRY</sequence>
<dbReference type="PROSITE" id="PS51294">
    <property type="entry name" value="HTH_MYB"/>
    <property type="match status" value="3"/>
</dbReference>
<protein>
    <recommendedName>
        <fullName evidence="6">Homeodomain-like protein</fullName>
    </recommendedName>
</protein>
<dbReference type="GO" id="GO:0005634">
    <property type="term" value="C:nucleus"/>
    <property type="evidence" value="ECO:0007669"/>
    <property type="project" value="TreeGrafter"/>
</dbReference>
<dbReference type="CDD" id="cd00167">
    <property type="entry name" value="SANT"/>
    <property type="match status" value="3"/>
</dbReference>
<feature type="domain" description="Myb-like" evidence="1">
    <location>
        <begin position="25"/>
        <end position="75"/>
    </location>
</feature>
<dbReference type="PROSITE" id="PS50090">
    <property type="entry name" value="MYB_LIKE"/>
    <property type="match status" value="3"/>
</dbReference>
<feature type="non-terminal residue" evidence="4">
    <location>
        <position position="123"/>
    </location>
</feature>
<dbReference type="Proteomes" id="UP000076842">
    <property type="component" value="Unassembled WGS sequence"/>
</dbReference>
<feature type="non-terminal residue" evidence="4">
    <location>
        <position position="1"/>
    </location>
</feature>
<dbReference type="GO" id="GO:0045944">
    <property type="term" value="P:positive regulation of transcription by RNA polymerase II"/>
    <property type="evidence" value="ECO:0007669"/>
    <property type="project" value="TreeGrafter"/>
</dbReference>
<name>A0A165J5K0_9BASI</name>
<dbReference type="OrthoDB" id="2143914at2759"/>
<dbReference type="InterPro" id="IPR017884">
    <property type="entry name" value="SANT_dom"/>
</dbReference>
<evidence type="ECO:0000259" key="1">
    <source>
        <dbReference type="PROSITE" id="PS50090"/>
    </source>
</evidence>
<dbReference type="GO" id="GO:0000981">
    <property type="term" value="F:DNA-binding transcription factor activity, RNA polymerase II-specific"/>
    <property type="evidence" value="ECO:0007669"/>
    <property type="project" value="TreeGrafter"/>
</dbReference>